<name>A0A438DP25_VITVI</name>
<dbReference type="PANTHER" id="PTHR47926:SF373">
    <property type="entry name" value="TETRATRICOPEPTIDE-LIKE HELICAL DOMAIN SUPERFAMILY, DYW DOMAIN-CONTAINING PROTEIN"/>
    <property type="match status" value="1"/>
</dbReference>
<dbReference type="PANTHER" id="PTHR47926">
    <property type="entry name" value="PENTATRICOPEPTIDE REPEAT-CONTAINING PROTEIN"/>
    <property type="match status" value="1"/>
</dbReference>
<evidence type="ECO:0000256" key="1">
    <source>
        <dbReference type="ARBA" id="ARBA00006643"/>
    </source>
</evidence>
<protein>
    <submittedName>
        <fullName evidence="3">Putative pentatricopeptide repeat-containing protein</fullName>
    </submittedName>
</protein>
<gene>
    <name evidence="3" type="primary">PCMP-H77_5</name>
    <name evidence="3" type="ORF">CK203_088344</name>
</gene>
<dbReference type="Pfam" id="PF20431">
    <property type="entry name" value="E_motif"/>
    <property type="match status" value="1"/>
</dbReference>
<sequence>MIIGLLAADQLFQLCPEQSGYYVLLSNIYAKAGRWEDVTTVRSIMKTKGIKKMPGVSNFELDNRVHTFLAGDQSHPQSKQIYEELDVLVGKMKEAGYVPETDSALHDVEEEDKECHLAVHSEKLAIAFAILNTAPGSPIRITKNLRVCGDCHIAAKLISKIVWREITIRDTNRFHHFYNGNQNAEVKLDDPYGDKAVELIKLLVKEPKDLAAKHKNLDAPCEASDPRSTRLTSENIEMLCSGVSLSIEESTKQKFVKQICLLLETIQCHLQGGFFGDWSLDNYVGKIIKSR</sequence>
<feature type="domain" description="DYW" evidence="2">
    <location>
        <begin position="96"/>
        <end position="181"/>
    </location>
</feature>
<proteinExistence type="inferred from homology"/>
<organism evidence="3 4">
    <name type="scientific">Vitis vinifera</name>
    <name type="common">Grape</name>
    <dbReference type="NCBI Taxonomy" id="29760"/>
    <lineage>
        <taxon>Eukaryota</taxon>
        <taxon>Viridiplantae</taxon>
        <taxon>Streptophyta</taxon>
        <taxon>Embryophyta</taxon>
        <taxon>Tracheophyta</taxon>
        <taxon>Spermatophyta</taxon>
        <taxon>Magnoliopsida</taxon>
        <taxon>eudicotyledons</taxon>
        <taxon>Gunneridae</taxon>
        <taxon>Pentapetalae</taxon>
        <taxon>rosids</taxon>
        <taxon>Vitales</taxon>
        <taxon>Vitaceae</taxon>
        <taxon>Viteae</taxon>
        <taxon>Vitis</taxon>
    </lineage>
</organism>
<dbReference type="InterPro" id="IPR046848">
    <property type="entry name" value="E_motif"/>
</dbReference>
<dbReference type="GO" id="GO:0003723">
    <property type="term" value="F:RNA binding"/>
    <property type="evidence" value="ECO:0007669"/>
    <property type="project" value="InterPro"/>
</dbReference>
<dbReference type="InterPro" id="IPR046960">
    <property type="entry name" value="PPR_At4g14850-like_plant"/>
</dbReference>
<dbReference type="GO" id="GO:0009451">
    <property type="term" value="P:RNA modification"/>
    <property type="evidence" value="ECO:0007669"/>
    <property type="project" value="InterPro"/>
</dbReference>
<dbReference type="InterPro" id="IPR046849">
    <property type="entry name" value="E2_motif"/>
</dbReference>
<dbReference type="GO" id="GO:0008270">
    <property type="term" value="F:zinc ion binding"/>
    <property type="evidence" value="ECO:0007669"/>
    <property type="project" value="InterPro"/>
</dbReference>
<accession>A0A438DP25</accession>
<comment type="caution">
    <text evidence="3">The sequence shown here is derived from an EMBL/GenBank/DDBJ whole genome shotgun (WGS) entry which is preliminary data.</text>
</comment>
<dbReference type="Pfam" id="PF20430">
    <property type="entry name" value="Eplus_motif"/>
    <property type="match status" value="1"/>
</dbReference>
<dbReference type="EMBL" id="QGNW01001544">
    <property type="protein sequence ID" value="RVW37174.1"/>
    <property type="molecule type" value="Genomic_DNA"/>
</dbReference>
<dbReference type="InterPro" id="IPR032867">
    <property type="entry name" value="DYW_dom"/>
</dbReference>
<dbReference type="Pfam" id="PF14432">
    <property type="entry name" value="DYW_deaminase"/>
    <property type="match status" value="1"/>
</dbReference>
<evidence type="ECO:0000313" key="4">
    <source>
        <dbReference type="Proteomes" id="UP000288805"/>
    </source>
</evidence>
<reference evidence="3 4" key="1">
    <citation type="journal article" date="2018" name="PLoS Genet.">
        <title>Population sequencing reveals clonal diversity and ancestral inbreeding in the grapevine cultivar Chardonnay.</title>
        <authorList>
            <person name="Roach M.J."/>
            <person name="Johnson D.L."/>
            <person name="Bohlmann J."/>
            <person name="van Vuuren H.J."/>
            <person name="Jones S.J."/>
            <person name="Pretorius I.S."/>
            <person name="Schmidt S.A."/>
            <person name="Borneman A.R."/>
        </authorList>
    </citation>
    <scope>NUCLEOTIDE SEQUENCE [LARGE SCALE GENOMIC DNA]</scope>
    <source>
        <strain evidence="4">cv. Chardonnay</strain>
        <tissue evidence="3">Leaf</tissue>
    </source>
</reference>
<evidence type="ECO:0000259" key="2">
    <source>
        <dbReference type="Pfam" id="PF14432"/>
    </source>
</evidence>
<comment type="similarity">
    <text evidence="1">Belongs to the PPR family. PCMP-H subfamily.</text>
</comment>
<dbReference type="AlphaFoldDB" id="A0A438DP25"/>
<evidence type="ECO:0000313" key="3">
    <source>
        <dbReference type="EMBL" id="RVW37174.1"/>
    </source>
</evidence>
<dbReference type="Proteomes" id="UP000288805">
    <property type="component" value="Unassembled WGS sequence"/>
</dbReference>